<sequence>MTEQYNKPEITKKDLKKVYIRNLFGFQWGWNYESMQGLGYAYTIMPALRRLYGNNKEKMAKALKTHIGFFNTTPAMSHLIIGANIAMEEELNETDEEAVIGLKTGLMGPFAGVGDTLFIAIYRAVVFSMAAYLAQAGQVVSLIIPLIIGLAVLVVRWKFLQIGYAQGKKIAVGFASQMKVLTDAAAILGLTVVGGLIPSVITYKLELSYKMGEVTMNVQEMLDKILPGLVPLAIVGLSYWLLGKKKMNSTRLIFVLIALGMILGNLQPMLNAVGNLFN</sequence>
<evidence type="ECO:0000313" key="4">
    <source>
        <dbReference type="Proteomes" id="UP001056730"/>
    </source>
</evidence>
<name>A0A9Q8Y1A4_9LACT</name>
<gene>
    <name evidence="3" type="ORF">LMK00_10315</name>
    <name evidence="2" type="ORF">NF717_10065</name>
</gene>
<proteinExistence type="predicted"/>
<keyword evidence="5" id="KW-1185">Reference proteome</keyword>
<evidence type="ECO:0000313" key="3">
    <source>
        <dbReference type="EMBL" id="USJ20193.1"/>
    </source>
</evidence>
<dbReference type="PROSITE" id="PS51108">
    <property type="entry name" value="PTS_EIID"/>
    <property type="match status" value="1"/>
</dbReference>
<keyword evidence="1" id="KW-1133">Transmembrane helix</keyword>
<dbReference type="AlphaFoldDB" id="A0A9Q8Y1A4"/>
<dbReference type="RefSeq" id="WP_061414255.1">
    <property type="nucleotide sequence ID" value="NZ_AP017373.1"/>
</dbReference>
<dbReference type="EMBL" id="CP086395">
    <property type="protein sequence ID" value="USJ20193.1"/>
    <property type="molecule type" value="Genomic_DNA"/>
</dbReference>
<evidence type="ECO:0000256" key="1">
    <source>
        <dbReference type="SAM" id="Phobius"/>
    </source>
</evidence>
<dbReference type="PANTHER" id="PTHR32502">
    <property type="entry name" value="N-ACETYLGALACTOSAMINE PERMEASE II COMPONENT-RELATED"/>
    <property type="match status" value="1"/>
</dbReference>
<feature type="transmembrane region" description="Helical" evidence="1">
    <location>
        <begin position="180"/>
        <end position="205"/>
    </location>
</feature>
<reference evidence="3" key="1">
    <citation type="journal article" date="2022" name="Front. Microbiol.">
        <title>Feed Insects as a Reservoir of Granadaene-Producing Lactococci.</title>
        <authorList>
            <person name="Neuzil-Bunesova V."/>
            <person name="Ramirez Garcia A."/>
            <person name="Modrackova N."/>
            <person name="Makovska M."/>
            <person name="Sabolova M."/>
            <person name="Sproer C."/>
            <person name="Bunk B."/>
            <person name="Blom J."/>
            <person name="Schwab C."/>
        </authorList>
    </citation>
    <scope>NUCLEOTIDE SEQUENCE</scope>
    <source>
        <strain evidence="3">I4/6O</strain>
    </source>
</reference>
<dbReference type="EMBL" id="JAMWFV010000020">
    <property type="protein sequence ID" value="MDG6145987.1"/>
    <property type="molecule type" value="Genomic_DNA"/>
</dbReference>
<dbReference type="GeneID" id="89494977"/>
<feature type="transmembrane region" description="Helical" evidence="1">
    <location>
        <begin position="139"/>
        <end position="159"/>
    </location>
</feature>
<dbReference type="Proteomes" id="UP001153199">
    <property type="component" value="Unassembled WGS sequence"/>
</dbReference>
<protein>
    <submittedName>
        <fullName evidence="3">PTS system mannose/fructose/sorbose family transporter subunit IID</fullName>
    </submittedName>
</protein>
<feature type="transmembrane region" description="Helical" evidence="1">
    <location>
        <begin position="110"/>
        <end position="133"/>
    </location>
</feature>
<reference evidence="2" key="2">
    <citation type="submission" date="2022-06" db="EMBL/GenBank/DDBJ databases">
        <title>Lactococcus from bovine mastitis in China.</title>
        <authorList>
            <person name="Lin Y."/>
            <person name="Han B."/>
        </authorList>
    </citation>
    <scope>NUCLEOTIDE SEQUENCE</scope>
    <source>
        <strain evidence="2">Ningxia-I-26</strain>
    </source>
</reference>
<accession>A0A9Q8Y1A4</accession>
<keyword evidence="1" id="KW-0472">Membrane</keyword>
<keyword evidence="1" id="KW-0812">Transmembrane</keyword>
<dbReference type="Proteomes" id="UP001056730">
    <property type="component" value="Chromosome"/>
</dbReference>
<feature type="transmembrane region" description="Helical" evidence="1">
    <location>
        <begin position="225"/>
        <end position="243"/>
    </location>
</feature>
<evidence type="ECO:0000313" key="2">
    <source>
        <dbReference type="EMBL" id="MDG6145987.1"/>
    </source>
</evidence>
<evidence type="ECO:0000313" key="5">
    <source>
        <dbReference type="Proteomes" id="UP001153199"/>
    </source>
</evidence>
<dbReference type="GO" id="GO:0005886">
    <property type="term" value="C:plasma membrane"/>
    <property type="evidence" value="ECO:0007669"/>
    <property type="project" value="TreeGrafter"/>
</dbReference>
<organism evidence="3 4">
    <name type="scientific">Lactococcus formosensis</name>
    <dbReference type="NCBI Taxonomy" id="1281486"/>
    <lineage>
        <taxon>Bacteria</taxon>
        <taxon>Bacillati</taxon>
        <taxon>Bacillota</taxon>
        <taxon>Bacilli</taxon>
        <taxon>Lactobacillales</taxon>
        <taxon>Streptococcaceae</taxon>
        <taxon>Lactococcus</taxon>
    </lineage>
</organism>
<dbReference type="InterPro" id="IPR004704">
    <property type="entry name" value="PTS_IID_man"/>
</dbReference>
<dbReference type="InterPro" id="IPR050303">
    <property type="entry name" value="GatZ_KbaZ_carbometab"/>
</dbReference>
<dbReference type="PANTHER" id="PTHR32502:SF26">
    <property type="entry name" value="PHOSPHOTRANSFERASE SYSTEM SUGAR-SPECIFIC EIID COMPONENT"/>
    <property type="match status" value="1"/>
</dbReference>
<dbReference type="Pfam" id="PF03613">
    <property type="entry name" value="EIID-AGA"/>
    <property type="match status" value="1"/>
</dbReference>
<dbReference type="GO" id="GO:0009401">
    <property type="term" value="P:phosphoenolpyruvate-dependent sugar phosphotransferase system"/>
    <property type="evidence" value="ECO:0007669"/>
    <property type="project" value="InterPro"/>
</dbReference>
<feature type="transmembrane region" description="Helical" evidence="1">
    <location>
        <begin position="252"/>
        <end position="270"/>
    </location>
</feature>
<dbReference type="KEGG" id="lfo:LMK00_10315"/>